<evidence type="ECO:0000313" key="18">
    <source>
        <dbReference type="EMBL" id="PWU88807.1"/>
    </source>
</evidence>
<feature type="signal peptide" evidence="16">
    <location>
        <begin position="1"/>
        <end position="32"/>
    </location>
</feature>
<dbReference type="VEuPathDB" id="TriTrypDB:TCSYLVIO_010583"/>
<keyword evidence="4 16" id="KW-0645">Protease</keyword>
<dbReference type="PRINTS" id="PR00782">
    <property type="entry name" value="LSHMANOLYSIN"/>
</dbReference>
<dbReference type="GO" id="GO:0016020">
    <property type="term" value="C:membrane"/>
    <property type="evidence" value="ECO:0007669"/>
    <property type="project" value="UniProtKB-SubCell"/>
</dbReference>
<name>A0A2V2UWR8_TRYCR</name>
<dbReference type="Pfam" id="PF11052">
    <property type="entry name" value="Tr-sialidase_C"/>
    <property type="match status" value="1"/>
</dbReference>
<reference evidence="18 19" key="1">
    <citation type="journal article" date="2018" name="Microb. Genom.">
        <title>Expanding an expanded genome: long-read sequencing of Trypanosoma cruzi.</title>
        <authorList>
            <person name="Berna L."/>
            <person name="Rodriguez M."/>
            <person name="Chiribao M.L."/>
            <person name="Parodi-Talice A."/>
            <person name="Pita S."/>
            <person name="Rijo G."/>
            <person name="Alvarez-Valin F."/>
            <person name="Robello C."/>
        </authorList>
    </citation>
    <scope>NUCLEOTIDE SEQUENCE [LARGE SCALE GENOMIC DNA]</scope>
    <source>
        <strain evidence="18 19">Dm28c</strain>
    </source>
</reference>
<dbReference type="VEuPathDB" id="TriTrypDB:TcBrA4_0182210"/>
<proteinExistence type="inferred from homology"/>
<evidence type="ECO:0000256" key="6">
    <source>
        <dbReference type="ARBA" id="ARBA00022729"/>
    </source>
</evidence>
<dbReference type="VEuPathDB" id="TriTrypDB:C4B63_68g79"/>
<feature type="binding site" evidence="15">
    <location>
        <position position="301"/>
    </location>
    <ligand>
        <name>Zn(2+)</name>
        <dbReference type="ChEBI" id="CHEBI:29105"/>
        <note>catalytic</note>
    </ligand>
</feature>
<keyword evidence="9" id="KW-0130">Cell adhesion</keyword>
<dbReference type="VEuPathDB" id="TriTrypDB:BCY84_02601"/>
<feature type="region of interest" description="Disordered" evidence="17">
    <location>
        <begin position="626"/>
        <end position="651"/>
    </location>
</feature>
<keyword evidence="14" id="KW-0325">Glycoprotein</keyword>
<keyword evidence="11" id="KW-0472">Membrane</keyword>
<dbReference type="VEuPathDB" id="TriTrypDB:TcCLB.506995.60"/>
<dbReference type="EMBL" id="PRFA01000068">
    <property type="protein sequence ID" value="PWU88807.1"/>
    <property type="molecule type" value="Genomic_DNA"/>
</dbReference>
<evidence type="ECO:0000256" key="11">
    <source>
        <dbReference type="ARBA" id="ARBA00023136"/>
    </source>
</evidence>
<evidence type="ECO:0000256" key="17">
    <source>
        <dbReference type="SAM" id="MobiDB-lite"/>
    </source>
</evidence>
<keyword evidence="6 16" id="KW-0732">Signal</keyword>
<dbReference type="GO" id="GO:0007155">
    <property type="term" value="P:cell adhesion"/>
    <property type="evidence" value="ECO:0007669"/>
    <property type="project" value="UniProtKB-KW"/>
</dbReference>
<dbReference type="GO" id="GO:0005737">
    <property type="term" value="C:cytoplasm"/>
    <property type="evidence" value="ECO:0007669"/>
    <property type="project" value="TreeGrafter"/>
</dbReference>
<dbReference type="InterPro" id="IPR021287">
    <property type="entry name" value="Trans-sialidase_CS"/>
</dbReference>
<dbReference type="VEuPathDB" id="TriTrypDB:Tc_MARK_6630"/>
<evidence type="ECO:0000256" key="2">
    <source>
        <dbReference type="ARBA" id="ARBA00004370"/>
    </source>
</evidence>
<accession>A0A2V2UWR8</accession>
<dbReference type="EC" id="3.4.24.-" evidence="16"/>
<comment type="similarity">
    <text evidence="3 16">Belongs to the peptidase M8 family.</text>
</comment>
<comment type="subcellular location">
    <subcellularLocation>
        <location evidence="2">Membrane</location>
    </subcellularLocation>
</comment>
<sequence>MVQWLLASPCPAALPLLFMMLALMFCSSGCFAASLKYDCTSDRAMRVDRTKSMPVVMKNVPLGAGSASQIYTVIGGNGWAPIRINVSTNDLHNTSMYCSTDRSYVKNLLTGYEECQGNALSDNKRKILIENVVPAAVKLHADRLLTQPLEGPLIVPPFAAGSVCSRFTVPAEHRTKGVANSDMVLYVAATPGGVWALPCATLEDGRPVVGVMNIAPAVLFHGRLATRIAAHLMAHALGFAHPHMVSRSMVMNVTGVRGRELSVVVNSTNAAMAAREHYDCDDIYGMELQDQDGDGSKLESHWSQRHAKDELMAPIGGAGYYTELTLAAFADLGYFKVNWRMAEPMGWGKNSGCELLQKRCSELNLSKYSHMFCNIKDDVKRCASDRYSRGWCHWSIIELSKNPPMDSCPIIDPMMEVRDLEAVFKKGEYSSARPGDMPSSWCLDTLPTNTTNENFKGHTYLSAAMYAELKCLGMQVYLKDHKNRGFGWSPCTVGEKITGDTPLYDKENAICPEYAEVCTISATGGTVLPAVPWDGKERVWDRTVKTEFLKQSSPEAPVPVAGAGEFGTTHSEDFLTMEVESSMGEEEQSAPEEGANPTTLQSRETTGDGDAQPIQENMASLAGSEGLLSPKSEAPVPENNHSESGSGASQEDRLALLNDAKLILHDLNVDSTVRVCVSRVSMLLLLGLCGAVAVL</sequence>
<dbReference type="VEuPathDB" id="TriTrypDB:TCDM_13483"/>
<evidence type="ECO:0000256" key="8">
    <source>
        <dbReference type="ARBA" id="ARBA00022833"/>
    </source>
</evidence>
<dbReference type="GO" id="GO:0006508">
    <property type="term" value="P:proteolysis"/>
    <property type="evidence" value="ECO:0007669"/>
    <property type="project" value="UniProtKB-KW"/>
</dbReference>
<dbReference type="VEuPathDB" id="TriTrypDB:TCSYLVIO_001240"/>
<feature type="binding site" evidence="15">
    <location>
        <position position="231"/>
    </location>
    <ligand>
        <name>Zn(2+)</name>
        <dbReference type="ChEBI" id="CHEBI:29105"/>
        <note>catalytic</note>
    </ligand>
</feature>
<dbReference type="VEuPathDB" id="TriTrypDB:TcCLB.510139.20"/>
<evidence type="ECO:0000256" key="9">
    <source>
        <dbReference type="ARBA" id="ARBA00022889"/>
    </source>
</evidence>
<dbReference type="AlphaFoldDB" id="A0A2V2UWR8"/>
<evidence type="ECO:0000256" key="10">
    <source>
        <dbReference type="ARBA" id="ARBA00023049"/>
    </source>
</evidence>
<organism evidence="18 19">
    <name type="scientific">Trypanosoma cruzi</name>
    <dbReference type="NCBI Taxonomy" id="5693"/>
    <lineage>
        <taxon>Eukaryota</taxon>
        <taxon>Discoba</taxon>
        <taxon>Euglenozoa</taxon>
        <taxon>Kinetoplastea</taxon>
        <taxon>Metakinetoplastina</taxon>
        <taxon>Trypanosomatida</taxon>
        <taxon>Trypanosomatidae</taxon>
        <taxon>Trypanosoma</taxon>
        <taxon>Schizotrypanum</taxon>
    </lineage>
</organism>
<keyword evidence="7 16" id="KW-0378">Hydrolase</keyword>
<dbReference type="Gene3D" id="3.10.170.20">
    <property type="match status" value="1"/>
</dbReference>
<protein>
    <recommendedName>
        <fullName evidence="16">Leishmanolysin-like peptidase</fullName>
        <ecNumber evidence="16">3.4.24.-</ecNumber>
    </recommendedName>
</protein>
<dbReference type="VEuPathDB" id="TriTrypDB:TcYC6_0038480"/>
<dbReference type="Gene3D" id="2.30.34.10">
    <property type="entry name" value="Leishmanolysin domain 4"/>
    <property type="match status" value="1"/>
</dbReference>
<dbReference type="InterPro" id="IPR001577">
    <property type="entry name" value="Peptidase_M8"/>
</dbReference>
<evidence type="ECO:0000256" key="3">
    <source>
        <dbReference type="ARBA" id="ARBA00005860"/>
    </source>
</evidence>
<dbReference type="SMR" id="A0A2V2UWR8"/>
<feature type="region of interest" description="Disordered" evidence="17">
    <location>
        <begin position="580"/>
        <end position="613"/>
    </location>
</feature>
<dbReference type="VEuPathDB" id="TriTrypDB:TcG_11569"/>
<comment type="cofactor">
    <cofactor evidence="15 16">
        <name>Zn(2+)</name>
        <dbReference type="ChEBI" id="CHEBI:29105"/>
    </cofactor>
    <text evidence="15 16">Binds 1 zinc ion per subunit.</text>
</comment>
<dbReference type="GO" id="GO:0004222">
    <property type="term" value="F:metalloendopeptidase activity"/>
    <property type="evidence" value="ECO:0007669"/>
    <property type="project" value="UniProtKB-UniRule"/>
</dbReference>
<evidence type="ECO:0000313" key="19">
    <source>
        <dbReference type="Proteomes" id="UP000246121"/>
    </source>
</evidence>
<dbReference type="GO" id="GO:0046872">
    <property type="term" value="F:metal ion binding"/>
    <property type="evidence" value="ECO:0007669"/>
    <property type="project" value="UniProtKB-KW"/>
</dbReference>
<feature type="binding site" evidence="15">
    <location>
        <position position="235"/>
    </location>
    <ligand>
        <name>Zn(2+)</name>
        <dbReference type="ChEBI" id="CHEBI:29105"/>
        <note>catalytic</note>
    </ligand>
</feature>
<dbReference type="Pfam" id="PF01457">
    <property type="entry name" value="Peptidase_M8"/>
    <property type="match status" value="1"/>
</dbReference>
<dbReference type="VEuPathDB" id="TriTrypDB:TcYC6_0078340"/>
<evidence type="ECO:0000256" key="4">
    <source>
        <dbReference type="ARBA" id="ARBA00022670"/>
    </source>
</evidence>
<dbReference type="SUPFAM" id="SSF55486">
    <property type="entry name" value="Metalloproteases ('zincins'), catalytic domain"/>
    <property type="match status" value="1"/>
</dbReference>
<dbReference type="Proteomes" id="UP000246121">
    <property type="component" value="Unassembled WGS sequence"/>
</dbReference>
<evidence type="ECO:0000256" key="13">
    <source>
        <dbReference type="ARBA" id="ARBA00023157"/>
    </source>
</evidence>
<evidence type="ECO:0000256" key="14">
    <source>
        <dbReference type="ARBA" id="ARBA00023180"/>
    </source>
</evidence>
<dbReference type="PANTHER" id="PTHR10942:SF0">
    <property type="entry name" value="LEISHMANOLYSIN-LIKE PEPTIDASE"/>
    <property type="match status" value="1"/>
</dbReference>
<dbReference type="VEuPathDB" id="TriTrypDB:C3747_162g58"/>
<dbReference type="FunFam" id="3.90.132.10:FF:000001">
    <property type="entry name" value="leishmanolysin-like peptidase isoform X2"/>
    <property type="match status" value="1"/>
</dbReference>
<evidence type="ECO:0000256" key="12">
    <source>
        <dbReference type="ARBA" id="ARBA00023145"/>
    </source>
</evidence>
<feature type="chain" id="PRO_5023965923" description="Leishmanolysin-like peptidase" evidence="16">
    <location>
        <begin position="33"/>
        <end position="695"/>
    </location>
</feature>
<evidence type="ECO:0000256" key="7">
    <source>
        <dbReference type="ARBA" id="ARBA00022801"/>
    </source>
</evidence>
<dbReference type="PANTHER" id="PTHR10942">
    <property type="entry name" value="LEISHMANOLYSIN-LIKE PEPTIDASE"/>
    <property type="match status" value="1"/>
</dbReference>
<evidence type="ECO:0000256" key="1">
    <source>
        <dbReference type="ARBA" id="ARBA00001249"/>
    </source>
</evidence>
<keyword evidence="13" id="KW-1015">Disulfide bond</keyword>
<dbReference type="VEuPathDB" id="TriTrypDB:TcCLB.510205.70"/>
<keyword evidence="5 15" id="KW-0479">Metal-binding</keyword>
<keyword evidence="8 15" id="KW-0862">Zinc</keyword>
<comment type="caution">
    <text evidence="18">The sequence shown here is derived from an EMBL/GenBank/DDBJ whole genome shotgun (WGS) entry which is preliminary data.</text>
</comment>
<keyword evidence="12" id="KW-0865">Zymogen</keyword>
<evidence type="ECO:0000256" key="16">
    <source>
        <dbReference type="RuleBase" id="RU366077"/>
    </source>
</evidence>
<dbReference type="Gene3D" id="3.90.132.10">
    <property type="entry name" value="Leishmanolysin , domain 2"/>
    <property type="match status" value="1"/>
</dbReference>
<evidence type="ECO:0000256" key="15">
    <source>
        <dbReference type="PIRSR" id="PIRSR601577-2"/>
    </source>
</evidence>
<gene>
    <name evidence="18" type="ORF">C4B63_68g79</name>
</gene>
<dbReference type="VEuPathDB" id="TriTrypDB:TcCL_Unassigned02938"/>
<keyword evidence="10 15" id="KW-0482">Metalloprotease</keyword>
<dbReference type="VEuPathDB" id="TriTrypDB:TcCLB.506501.20"/>
<comment type="catalytic activity">
    <reaction evidence="1">
        <text>Preference for hydrophobic residues at P1 and P1' and basic residues at P2' and P3'. A model nonapeptide is cleaved at -Ala-Tyr-|-Leu-Lys-Lys-.</text>
        <dbReference type="EC" id="3.4.24.36"/>
    </reaction>
</comment>
<evidence type="ECO:0000256" key="5">
    <source>
        <dbReference type="ARBA" id="ARBA00022723"/>
    </source>
</evidence>
<dbReference type="VEuPathDB" id="TriTrypDB:ECC02_012215"/>